<evidence type="ECO:0000256" key="1">
    <source>
        <dbReference type="ARBA" id="ARBA00004141"/>
    </source>
</evidence>
<reference evidence="8" key="1">
    <citation type="journal article" date="2018" name="Front. Microbiol.">
        <title>Genome-Based Analysis Reveals the Taxonomy and Diversity of the Family Idiomarinaceae.</title>
        <authorList>
            <person name="Liu Y."/>
            <person name="Lai Q."/>
            <person name="Shao Z."/>
        </authorList>
    </citation>
    <scope>NUCLEOTIDE SEQUENCE [LARGE SCALE GENOMIC DNA]</scope>
    <source>
        <strain evidence="8">SW15</strain>
    </source>
</reference>
<dbReference type="Proteomes" id="UP000286678">
    <property type="component" value="Unassembled WGS sequence"/>
</dbReference>
<keyword evidence="8" id="KW-1185">Reference proteome</keyword>
<protein>
    <recommendedName>
        <fullName evidence="6">Peptidase S54 rhomboid domain-containing protein</fullName>
    </recommendedName>
</protein>
<dbReference type="SUPFAM" id="SSF144091">
    <property type="entry name" value="Rhomboid-like"/>
    <property type="match status" value="1"/>
</dbReference>
<feature type="transmembrane region" description="Helical" evidence="5">
    <location>
        <begin position="179"/>
        <end position="196"/>
    </location>
</feature>
<name>A0A432XPT5_9GAMM</name>
<gene>
    <name evidence="7" type="ORF">CWE21_01135</name>
</gene>
<sequence length="210" mass="23787">MSDSMSARPSDPIQVIICGLVLAAITIWAYYFQFEYANLLEDFDFAGELVWQEPWRLLTAHFLHLTTMHWLLNSLGLLLLTVLFARYFTVRTYLNALILITLGSSVALSLLGFEQRFVGLSIVNHGLLVMGVLLELQAASSSTQRKLMFFILVLVAAKWLAELFGVWQSFLAVGQVQHIWLLHGLGILSGILAWWLHNRRLAKLAQLESE</sequence>
<evidence type="ECO:0000259" key="6">
    <source>
        <dbReference type="Pfam" id="PF01694"/>
    </source>
</evidence>
<feature type="transmembrane region" description="Helical" evidence="5">
    <location>
        <begin position="117"/>
        <end position="136"/>
    </location>
</feature>
<dbReference type="GO" id="GO:0004252">
    <property type="term" value="F:serine-type endopeptidase activity"/>
    <property type="evidence" value="ECO:0007669"/>
    <property type="project" value="InterPro"/>
</dbReference>
<feature type="transmembrane region" description="Helical" evidence="5">
    <location>
        <begin position="12"/>
        <end position="31"/>
    </location>
</feature>
<dbReference type="EMBL" id="PIPT01000001">
    <property type="protein sequence ID" value="RUO50739.1"/>
    <property type="molecule type" value="Genomic_DNA"/>
</dbReference>
<feature type="transmembrane region" description="Helical" evidence="5">
    <location>
        <begin position="92"/>
        <end position="111"/>
    </location>
</feature>
<feature type="domain" description="Peptidase S54 rhomboid" evidence="6">
    <location>
        <begin position="53"/>
        <end position="196"/>
    </location>
</feature>
<evidence type="ECO:0000313" key="7">
    <source>
        <dbReference type="EMBL" id="RUO50739.1"/>
    </source>
</evidence>
<dbReference type="InterPro" id="IPR022764">
    <property type="entry name" value="Peptidase_S54_rhomboid_dom"/>
</dbReference>
<organism evidence="7 8">
    <name type="scientific">Pseudidiomarina aquimaris</name>
    <dbReference type="NCBI Taxonomy" id="641841"/>
    <lineage>
        <taxon>Bacteria</taxon>
        <taxon>Pseudomonadati</taxon>
        <taxon>Pseudomonadota</taxon>
        <taxon>Gammaproteobacteria</taxon>
        <taxon>Alteromonadales</taxon>
        <taxon>Idiomarinaceae</taxon>
        <taxon>Pseudidiomarina</taxon>
    </lineage>
</organism>
<dbReference type="AlphaFoldDB" id="A0A432XPT5"/>
<dbReference type="InterPro" id="IPR035952">
    <property type="entry name" value="Rhomboid-like_sf"/>
</dbReference>
<keyword evidence="4 5" id="KW-0472">Membrane</keyword>
<dbReference type="OrthoDB" id="196054at2"/>
<feature type="transmembrane region" description="Helical" evidence="5">
    <location>
        <begin position="62"/>
        <end position="85"/>
    </location>
</feature>
<dbReference type="Gene3D" id="1.20.1540.10">
    <property type="entry name" value="Rhomboid-like"/>
    <property type="match status" value="1"/>
</dbReference>
<evidence type="ECO:0000256" key="2">
    <source>
        <dbReference type="ARBA" id="ARBA00022692"/>
    </source>
</evidence>
<evidence type="ECO:0000256" key="3">
    <source>
        <dbReference type="ARBA" id="ARBA00022989"/>
    </source>
</evidence>
<keyword evidence="3 5" id="KW-1133">Transmembrane helix</keyword>
<evidence type="ECO:0000313" key="8">
    <source>
        <dbReference type="Proteomes" id="UP000286678"/>
    </source>
</evidence>
<dbReference type="Pfam" id="PF01694">
    <property type="entry name" value="Rhomboid"/>
    <property type="match status" value="1"/>
</dbReference>
<comment type="subcellular location">
    <subcellularLocation>
        <location evidence="1">Membrane</location>
        <topology evidence="1">Multi-pass membrane protein</topology>
    </subcellularLocation>
</comment>
<evidence type="ECO:0000256" key="4">
    <source>
        <dbReference type="ARBA" id="ARBA00023136"/>
    </source>
</evidence>
<dbReference type="GO" id="GO:0016020">
    <property type="term" value="C:membrane"/>
    <property type="evidence" value="ECO:0007669"/>
    <property type="project" value="UniProtKB-SubCell"/>
</dbReference>
<evidence type="ECO:0000256" key="5">
    <source>
        <dbReference type="SAM" id="Phobius"/>
    </source>
</evidence>
<keyword evidence="2 5" id="KW-0812">Transmembrane</keyword>
<dbReference type="RefSeq" id="WP_126832352.1">
    <property type="nucleotide sequence ID" value="NZ_PIPT01000001.1"/>
</dbReference>
<accession>A0A432XPT5</accession>
<feature type="transmembrane region" description="Helical" evidence="5">
    <location>
        <begin position="148"/>
        <end position="167"/>
    </location>
</feature>
<comment type="caution">
    <text evidence="7">The sequence shown here is derived from an EMBL/GenBank/DDBJ whole genome shotgun (WGS) entry which is preliminary data.</text>
</comment>
<proteinExistence type="predicted"/>